<dbReference type="InterPro" id="IPR015413">
    <property type="entry name" value="Methionyl/Leucyl_tRNA_Synth"/>
</dbReference>
<keyword evidence="6 10" id="KW-0648">Protein biosynthesis</keyword>
<evidence type="ECO:0000259" key="12">
    <source>
        <dbReference type="Pfam" id="PF09334"/>
    </source>
</evidence>
<reference evidence="13 14" key="1">
    <citation type="submission" date="2013-03" db="EMBL/GenBank/DDBJ databases">
        <title>The Genome Sequence of Exophiala aquamarina CBS 119918.</title>
        <authorList>
            <consortium name="The Broad Institute Genomics Platform"/>
            <person name="Cuomo C."/>
            <person name="de Hoog S."/>
            <person name="Gorbushina A."/>
            <person name="Walker B."/>
            <person name="Young S.K."/>
            <person name="Zeng Q."/>
            <person name="Gargeya S."/>
            <person name="Fitzgerald M."/>
            <person name="Haas B."/>
            <person name="Abouelleil A."/>
            <person name="Allen A.W."/>
            <person name="Alvarado L."/>
            <person name="Arachchi H.M."/>
            <person name="Berlin A.M."/>
            <person name="Chapman S.B."/>
            <person name="Gainer-Dewar J."/>
            <person name="Goldberg J."/>
            <person name="Griggs A."/>
            <person name="Gujja S."/>
            <person name="Hansen M."/>
            <person name="Howarth C."/>
            <person name="Imamovic A."/>
            <person name="Ireland A."/>
            <person name="Larimer J."/>
            <person name="McCowan C."/>
            <person name="Murphy C."/>
            <person name="Pearson M."/>
            <person name="Poon T.W."/>
            <person name="Priest M."/>
            <person name="Roberts A."/>
            <person name="Saif S."/>
            <person name="Shea T."/>
            <person name="Sisk P."/>
            <person name="Sykes S."/>
            <person name="Wortman J."/>
            <person name="Nusbaum C."/>
            <person name="Birren B."/>
        </authorList>
    </citation>
    <scope>NUCLEOTIDE SEQUENCE [LARGE SCALE GENOMIC DNA]</scope>
    <source>
        <strain evidence="13 14">CBS 119918</strain>
    </source>
</reference>
<evidence type="ECO:0000256" key="5">
    <source>
        <dbReference type="ARBA" id="ARBA00022840"/>
    </source>
</evidence>
<dbReference type="InterPro" id="IPR009080">
    <property type="entry name" value="tRNAsynth_Ia_anticodon-bd"/>
</dbReference>
<dbReference type="GeneID" id="25286789"/>
<dbReference type="CDD" id="cd00814">
    <property type="entry name" value="MetRS_core"/>
    <property type="match status" value="1"/>
</dbReference>
<dbReference type="PRINTS" id="PR01041">
    <property type="entry name" value="TRNASYNTHMET"/>
</dbReference>
<dbReference type="Gene3D" id="1.10.730.10">
    <property type="entry name" value="Isoleucyl-tRNA Synthetase, Domain 1"/>
    <property type="match status" value="1"/>
</dbReference>
<accession>A0A072NVL3</accession>
<dbReference type="GO" id="GO:0005739">
    <property type="term" value="C:mitochondrion"/>
    <property type="evidence" value="ECO:0007669"/>
    <property type="project" value="UniProtKB-ARBA"/>
</dbReference>
<dbReference type="Gene3D" id="2.170.220.10">
    <property type="match status" value="1"/>
</dbReference>
<dbReference type="STRING" id="1182545.A0A072NVL3"/>
<evidence type="ECO:0000256" key="10">
    <source>
        <dbReference type="RuleBase" id="RU363039"/>
    </source>
</evidence>
<dbReference type="Proteomes" id="UP000027920">
    <property type="component" value="Unassembled WGS sequence"/>
</dbReference>
<evidence type="ECO:0000256" key="8">
    <source>
        <dbReference type="ARBA" id="ARBA00047364"/>
    </source>
</evidence>
<dbReference type="OrthoDB" id="24670at2759"/>
<dbReference type="InterPro" id="IPR014758">
    <property type="entry name" value="Met-tRNA_synth"/>
</dbReference>
<comment type="caution">
    <text evidence="13">The sequence shown here is derived from an EMBL/GenBank/DDBJ whole genome shotgun (WGS) entry which is preliminary data.</text>
</comment>
<evidence type="ECO:0000313" key="13">
    <source>
        <dbReference type="EMBL" id="KEF51904.1"/>
    </source>
</evidence>
<dbReference type="Gene3D" id="3.40.50.620">
    <property type="entry name" value="HUPs"/>
    <property type="match status" value="1"/>
</dbReference>
<sequence length="599" mass="68850">MIALELRARSFFLQCRTSARSRPAQLTRATGTSRHRPFTSCPQQRQNDKPYYVTSPIFYVNAAPHAGHLYTLILTDILKRWNRLLGDKRATLLTGTDEHGMKIQKAAQKAQTDVKRFCDQHAQQFKNLCGAANIDYNRFIRTTDADHKTTVEHFWTELSHNGYIYEAKHEGWYSVSDETFYPETQVSRVLDPSSGITTTVSTETGKEVEWTSETNYHFRLSQFQGKLLDYYRSKPNTIVPQQRMNFIIGEIENGLKDLSISRPSSRLTWGIRVPGDDSQTIYVWLDALLNYITMAGYPFKENPSPDSLWPPNCQVIGKDIIRFHTIYWPAFLMALDLPITQRFLTHAHWTMNSEKMSKSSGNGVNPFFAIDRYGVDAIRFYMAHEGGIVDDASYENSYIARTYNTILKNQYGNLLQRVFKSKKVDTRQTIRWASQEEDLQQYIQSPDQLNLKVFGSGVVLADIKQQYELIQKLAEEVKASMDIPNPRSAVQAISETIRRTNKFFHEAQLWDLLHSESAEEKLVAHYSLYITTETLRIISILLQPFIPEKAKAALDMMNVDESWRTFADARVGADFLYGTDAYKTENRSPPLFPALLSLD</sequence>
<keyword evidence="3 10" id="KW-0436">Ligase</keyword>
<dbReference type="RefSeq" id="XP_013254494.1">
    <property type="nucleotide sequence ID" value="XM_013399040.1"/>
</dbReference>
<dbReference type="AlphaFoldDB" id="A0A072NVL3"/>
<dbReference type="InterPro" id="IPR014729">
    <property type="entry name" value="Rossmann-like_a/b/a_fold"/>
</dbReference>
<dbReference type="Pfam" id="PF09334">
    <property type="entry name" value="tRNA-synt_1g"/>
    <property type="match status" value="1"/>
</dbReference>
<evidence type="ECO:0000256" key="7">
    <source>
        <dbReference type="ARBA" id="ARBA00023146"/>
    </source>
</evidence>
<dbReference type="HOGENOM" id="CLU_009710_9_0_1"/>
<comment type="catalytic activity">
    <reaction evidence="8">
        <text>tRNA(Met) + L-methionine + ATP = L-methionyl-tRNA(Met) + AMP + diphosphate</text>
        <dbReference type="Rhea" id="RHEA:13481"/>
        <dbReference type="Rhea" id="RHEA-COMP:9667"/>
        <dbReference type="Rhea" id="RHEA-COMP:9698"/>
        <dbReference type="ChEBI" id="CHEBI:30616"/>
        <dbReference type="ChEBI" id="CHEBI:33019"/>
        <dbReference type="ChEBI" id="CHEBI:57844"/>
        <dbReference type="ChEBI" id="CHEBI:78442"/>
        <dbReference type="ChEBI" id="CHEBI:78530"/>
        <dbReference type="ChEBI" id="CHEBI:456215"/>
        <dbReference type="EC" id="6.1.1.10"/>
    </reaction>
</comment>
<dbReference type="GO" id="GO:0005524">
    <property type="term" value="F:ATP binding"/>
    <property type="evidence" value="ECO:0007669"/>
    <property type="project" value="UniProtKB-KW"/>
</dbReference>
<dbReference type="GO" id="GO:0006431">
    <property type="term" value="P:methionyl-tRNA aminoacylation"/>
    <property type="evidence" value="ECO:0007669"/>
    <property type="project" value="InterPro"/>
</dbReference>
<dbReference type="PANTHER" id="PTHR43326:SF1">
    <property type="entry name" value="METHIONINE--TRNA LIGASE, MITOCHONDRIAL"/>
    <property type="match status" value="1"/>
</dbReference>
<keyword evidence="14" id="KW-1185">Reference proteome</keyword>
<dbReference type="GO" id="GO:0004825">
    <property type="term" value="F:methionine-tRNA ligase activity"/>
    <property type="evidence" value="ECO:0007669"/>
    <property type="project" value="UniProtKB-EC"/>
</dbReference>
<dbReference type="EMBL" id="AMGV01000020">
    <property type="protein sequence ID" value="KEF51904.1"/>
    <property type="molecule type" value="Genomic_DNA"/>
</dbReference>
<dbReference type="VEuPathDB" id="FungiDB:A1O9_11893"/>
<dbReference type="InterPro" id="IPR023457">
    <property type="entry name" value="Met-tRNA_synth_2"/>
</dbReference>
<evidence type="ECO:0000256" key="11">
    <source>
        <dbReference type="SAM" id="MobiDB-lite"/>
    </source>
</evidence>
<feature type="domain" description="Methionyl/Leucyl tRNA synthetase" evidence="12">
    <location>
        <begin position="51"/>
        <end position="418"/>
    </location>
</feature>
<evidence type="ECO:0000313" key="14">
    <source>
        <dbReference type="Proteomes" id="UP000027920"/>
    </source>
</evidence>
<name>A0A072NVL3_9EURO</name>
<keyword evidence="4 10" id="KW-0547">Nucleotide-binding</keyword>
<dbReference type="FunFam" id="2.170.220.10:FF:000001">
    <property type="entry name" value="methionine--tRNA ligase, mitochondrial"/>
    <property type="match status" value="1"/>
</dbReference>
<comment type="similarity">
    <text evidence="1 10">Belongs to the class-I aminoacyl-tRNA synthetase family.</text>
</comment>
<evidence type="ECO:0000256" key="9">
    <source>
        <dbReference type="ARBA" id="ARBA00068817"/>
    </source>
</evidence>
<keyword evidence="7 10" id="KW-0030">Aminoacyl-tRNA synthetase</keyword>
<dbReference type="SUPFAM" id="SSF52374">
    <property type="entry name" value="Nucleotidylyl transferase"/>
    <property type="match status" value="1"/>
</dbReference>
<gene>
    <name evidence="13" type="ORF">A1O9_11893</name>
</gene>
<evidence type="ECO:0000256" key="3">
    <source>
        <dbReference type="ARBA" id="ARBA00022598"/>
    </source>
</evidence>
<proteinExistence type="inferred from homology"/>
<dbReference type="SUPFAM" id="SSF47323">
    <property type="entry name" value="Anticodon-binding domain of a subclass of class I aminoacyl-tRNA synthetases"/>
    <property type="match status" value="1"/>
</dbReference>
<dbReference type="InterPro" id="IPR033911">
    <property type="entry name" value="MetRS_core"/>
</dbReference>
<dbReference type="PANTHER" id="PTHR43326">
    <property type="entry name" value="METHIONYL-TRNA SYNTHETASE"/>
    <property type="match status" value="1"/>
</dbReference>
<evidence type="ECO:0000256" key="1">
    <source>
        <dbReference type="ARBA" id="ARBA00005594"/>
    </source>
</evidence>
<organism evidence="13 14">
    <name type="scientific">Exophiala aquamarina CBS 119918</name>
    <dbReference type="NCBI Taxonomy" id="1182545"/>
    <lineage>
        <taxon>Eukaryota</taxon>
        <taxon>Fungi</taxon>
        <taxon>Dikarya</taxon>
        <taxon>Ascomycota</taxon>
        <taxon>Pezizomycotina</taxon>
        <taxon>Eurotiomycetes</taxon>
        <taxon>Chaetothyriomycetidae</taxon>
        <taxon>Chaetothyriales</taxon>
        <taxon>Herpotrichiellaceae</taxon>
        <taxon>Exophiala</taxon>
    </lineage>
</organism>
<dbReference type="EC" id="6.1.1.10" evidence="2"/>
<keyword evidence="5 10" id="KW-0067">ATP-binding</keyword>
<feature type="region of interest" description="Disordered" evidence="11">
    <location>
        <begin position="23"/>
        <end position="45"/>
    </location>
</feature>
<evidence type="ECO:0000256" key="4">
    <source>
        <dbReference type="ARBA" id="ARBA00022741"/>
    </source>
</evidence>
<evidence type="ECO:0000256" key="6">
    <source>
        <dbReference type="ARBA" id="ARBA00022917"/>
    </source>
</evidence>
<protein>
    <recommendedName>
        <fullName evidence="9">Probable methionine--tRNA ligase, mitochondrial</fullName>
        <ecNumber evidence="2">6.1.1.10</ecNumber>
    </recommendedName>
</protein>
<dbReference type="NCBIfam" id="TIGR00398">
    <property type="entry name" value="metG"/>
    <property type="match status" value="1"/>
</dbReference>
<evidence type="ECO:0000256" key="2">
    <source>
        <dbReference type="ARBA" id="ARBA00012838"/>
    </source>
</evidence>